<dbReference type="SUPFAM" id="SSF56672">
    <property type="entry name" value="DNA/RNA polymerases"/>
    <property type="match status" value="1"/>
</dbReference>
<sequence length="174" mass="20022">MEEEEAARKHFLKTLKRLPEGRNEVSLPWLEGLQPPANNIIIVEGRLKRTIKTLESQNLLWDSEDLFHEWLKEEIIQPVNISRSDNLICTYLPHRAVIKENSTTKIRPVFGASAKQKNRSSLNSCLEEGPNLVELIPSILNIFRFGAFGVIADIMKALLQISIDDKDRDYLRFL</sequence>
<dbReference type="Proteomes" id="UP000499080">
    <property type="component" value="Unassembled WGS sequence"/>
</dbReference>
<evidence type="ECO:0000313" key="1">
    <source>
        <dbReference type="EMBL" id="GBM45056.1"/>
    </source>
</evidence>
<dbReference type="PANTHER" id="PTHR47331:SF5">
    <property type="entry name" value="RIBONUCLEASE H"/>
    <property type="match status" value="1"/>
</dbReference>
<dbReference type="InterPro" id="IPR043502">
    <property type="entry name" value="DNA/RNA_pol_sf"/>
</dbReference>
<organism evidence="1 2">
    <name type="scientific">Araneus ventricosus</name>
    <name type="common">Orbweaver spider</name>
    <name type="synonym">Epeira ventricosa</name>
    <dbReference type="NCBI Taxonomy" id="182803"/>
    <lineage>
        <taxon>Eukaryota</taxon>
        <taxon>Metazoa</taxon>
        <taxon>Ecdysozoa</taxon>
        <taxon>Arthropoda</taxon>
        <taxon>Chelicerata</taxon>
        <taxon>Arachnida</taxon>
        <taxon>Araneae</taxon>
        <taxon>Araneomorphae</taxon>
        <taxon>Entelegynae</taxon>
        <taxon>Araneoidea</taxon>
        <taxon>Araneidae</taxon>
        <taxon>Araneus</taxon>
    </lineage>
</organism>
<dbReference type="EMBL" id="BGPR01001087">
    <property type="protein sequence ID" value="GBM45056.1"/>
    <property type="molecule type" value="Genomic_DNA"/>
</dbReference>
<reference evidence="1 2" key="1">
    <citation type="journal article" date="2019" name="Sci. Rep.">
        <title>Orb-weaving spider Araneus ventricosus genome elucidates the spidroin gene catalogue.</title>
        <authorList>
            <person name="Kono N."/>
            <person name="Nakamura H."/>
            <person name="Ohtoshi R."/>
            <person name="Moran D.A.P."/>
            <person name="Shinohara A."/>
            <person name="Yoshida Y."/>
            <person name="Fujiwara M."/>
            <person name="Mori M."/>
            <person name="Tomita M."/>
            <person name="Arakawa K."/>
        </authorList>
    </citation>
    <scope>NUCLEOTIDE SEQUENCE [LARGE SCALE GENOMIC DNA]</scope>
</reference>
<dbReference type="PANTHER" id="PTHR47331">
    <property type="entry name" value="PHD-TYPE DOMAIN-CONTAINING PROTEIN"/>
    <property type="match status" value="1"/>
</dbReference>
<protein>
    <submittedName>
        <fullName evidence="1">Uncharacterized protein</fullName>
    </submittedName>
</protein>
<dbReference type="GO" id="GO:0071897">
    <property type="term" value="P:DNA biosynthetic process"/>
    <property type="evidence" value="ECO:0007669"/>
    <property type="project" value="UniProtKB-ARBA"/>
</dbReference>
<evidence type="ECO:0000313" key="2">
    <source>
        <dbReference type="Proteomes" id="UP000499080"/>
    </source>
</evidence>
<keyword evidence="2" id="KW-1185">Reference proteome</keyword>
<dbReference type="OrthoDB" id="6436262at2759"/>
<proteinExistence type="predicted"/>
<gene>
    <name evidence="1" type="ORF">AVEN_98899_1</name>
</gene>
<comment type="caution">
    <text evidence="1">The sequence shown here is derived from an EMBL/GenBank/DDBJ whole genome shotgun (WGS) entry which is preliminary data.</text>
</comment>
<accession>A0A4Y2FX13</accession>
<name>A0A4Y2FX13_ARAVE</name>
<dbReference type="AlphaFoldDB" id="A0A4Y2FX13"/>